<feature type="region of interest" description="Disordered" evidence="6">
    <location>
        <begin position="21"/>
        <end position="65"/>
    </location>
</feature>
<evidence type="ECO:0000313" key="10">
    <source>
        <dbReference type="Proteomes" id="UP000297014"/>
    </source>
</evidence>
<evidence type="ECO:0000256" key="4">
    <source>
        <dbReference type="ARBA" id="ARBA00044936"/>
    </source>
</evidence>
<proteinExistence type="inferred from homology"/>
<dbReference type="InterPro" id="IPR007561">
    <property type="entry name" value="Cell_div_SepF/SepF-rel"/>
</dbReference>
<comment type="function">
    <text evidence="4 5">Cell division protein that is part of the divisome complex and is recruited early to the Z-ring. Probably stimulates Z-ring formation, perhaps through the cross-linking of FtsZ protofilaments. Its function overlaps with FtsA.</text>
</comment>
<dbReference type="EMBL" id="JALP01000251">
    <property type="protein sequence ID" value="THG89254.1"/>
    <property type="molecule type" value="Genomic_DNA"/>
</dbReference>
<gene>
    <name evidence="5" type="primary">sepF</name>
    <name evidence="8" type="ORF">AJ85_18860</name>
    <name evidence="7" type="ORF">BALCAV_0208505</name>
</gene>
<evidence type="ECO:0000256" key="2">
    <source>
        <dbReference type="ARBA" id="ARBA00023210"/>
    </source>
</evidence>
<dbReference type="Proteomes" id="UP000297014">
    <property type="component" value="Unassembled WGS sequence"/>
</dbReference>
<feature type="compositionally biased region" description="Basic and acidic residues" evidence="6">
    <location>
        <begin position="27"/>
        <end position="37"/>
    </location>
</feature>
<dbReference type="EMBL" id="ALPT02000022">
    <property type="protein sequence ID" value="KGA97768.1"/>
    <property type="molecule type" value="Genomic_DNA"/>
</dbReference>
<dbReference type="InterPro" id="IPR038594">
    <property type="entry name" value="SepF-like_sf"/>
</dbReference>
<keyword evidence="2 5" id="KW-0717">Septation</keyword>
<comment type="subunit">
    <text evidence="5">Homodimer. Interacts with FtsZ.</text>
</comment>
<name>A0A094WP67_ALKAL</name>
<dbReference type="GO" id="GO:0005737">
    <property type="term" value="C:cytoplasm"/>
    <property type="evidence" value="ECO:0007669"/>
    <property type="project" value="UniProtKB-SubCell"/>
</dbReference>
<evidence type="ECO:0000256" key="3">
    <source>
        <dbReference type="ARBA" id="ARBA00023306"/>
    </source>
</evidence>
<dbReference type="RefSeq" id="WP_003320596.1">
    <property type="nucleotide sequence ID" value="NZ_ALPT02000022.1"/>
</dbReference>
<protein>
    <recommendedName>
        <fullName evidence="5">Cell division protein SepF</fullName>
    </recommendedName>
</protein>
<evidence type="ECO:0000313" key="9">
    <source>
        <dbReference type="Proteomes" id="UP000002754"/>
    </source>
</evidence>
<organism evidence="7 9">
    <name type="scientific">Alkalihalobacillus alcalophilus ATCC 27647 = CGMCC 1.3604</name>
    <dbReference type="NCBI Taxonomy" id="1218173"/>
    <lineage>
        <taxon>Bacteria</taxon>
        <taxon>Bacillati</taxon>
        <taxon>Bacillota</taxon>
        <taxon>Bacilli</taxon>
        <taxon>Bacillales</taxon>
        <taxon>Bacillaceae</taxon>
        <taxon>Alkalihalobacillus</taxon>
    </lineage>
</organism>
<feature type="compositionally biased region" description="Low complexity" evidence="6">
    <location>
        <begin position="43"/>
        <end position="54"/>
    </location>
</feature>
<reference evidence="8 10" key="2">
    <citation type="submission" date="2014-01" db="EMBL/GenBank/DDBJ databases">
        <title>Draft genome sequencing of Bacillus alcalophilus CGMCC 1.3604.</title>
        <authorList>
            <person name="Yang J."/>
            <person name="Diao L."/>
            <person name="Yang S."/>
        </authorList>
    </citation>
    <scope>NUCLEOTIDE SEQUENCE [LARGE SCALE GENOMIC DNA]</scope>
    <source>
        <strain evidence="8 10">CGMCC 1.3604</strain>
    </source>
</reference>
<dbReference type="Gene3D" id="3.30.110.150">
    <property type="entry name" value="SepF-like protein"/>
    <property type="match status" value="1"/>
</dbReference>
<dbReference type="GO" id="GO:0043093">
    <property type="term" value="P:FtsZ-dependent cytokinesis"/>
    <property type="evidence" value="ECO:0007669"/>
    <property type="project" value="UniProtKB-UniRule"/>
</dbReference>
<keyword evidence="9" id="KW-1185">Reference proteome</keyword>
<dbReference type="PANTHER" id="PTHR35798">
    <property type="entry name" value="CELL DIVISION PROTEIN SEPF"/>
    <property type="match status" value="1"/>
</dbReference>
<feature type="compositionally biased region" description="Polar residues" evidence="6">
    <location>
        <begin position="55"/>
        <end position="65"/>
    </location>
</feature>
<comment type="caution">
    <text evidence="7">The sequence shown here is derived from an EMBL/GenBank/DDBJ whole genome shotgun (WGS) entry which is preliminary data.</text>
</comment>
<evidence type="ECO:0000313" key="8">
    <source>
        <dbReference type="EMBL" id="THG89254.1"/>
    </source>
</evidence>
<dbReference type="GO" id="GO:0000917">
    <property type="term" value="P:division septum assembly"/>
    <property type="evidence" value="ECO:0007669"/>
    <property type="project" value="UniProtKB-KW"/>
</dbReference>
<sequence length="161" mass="18434">MGMKTKFKRFFELEDDVQEFEEFVDEPEQRYEEEPKARRSKGHSQSTQSTHFQSGPKQQQGQNVVSLQSVKNSSKVILFEPRTYDEAQEIADHLKARKAVIINLQRISHEQAKRIVDFLSGTVYAIGGDIQKLGGNIFLCTPDNVDVSGTITDMVQEHFRN</sequence>
<dbReference type="Pfam" id="PF04472">
    <property type="entry name" value="SepF"/>
    <property type="match status" value="1"/>
</dbReference>
<evidence type="ECO:0000256" key="6">
    <source>
        <dbReference type="SAM" id="MobiDB-lite"/>
    </source>
</evidence>
<reference evidence="7 9" key="1">
    <citation type="journal article" date="2014" name="Genome Announc.">
        <title>Draft Genome Sequence of Bacillus alcalophilus AV1934, a Classic Alkaliphile Isolated from Human Feces in 1934.</title>
        <authorList>
            <person name="Attie O."/>
            <person name="Jayaprakash A."/>
            <person name="Shah H."/>
            <person name="Paulsen I.T."/>
            <person name="Morino M."/>
            <person name="Takahashi Y."/>
            <person name="Narumi I."/>
            <person name="Sachidanandam R."/>
            <person name="Satoh K."/>
            <person name="Ito M."/>
            <person name="Krulwich T.A."/>
        </authorList>
    </citation>
    <scope>NUCLEOTIDE SEQUENCE [LARGE SCALE GENOMIC DNA]</scope>
    <source>
        <strain evidence="7 9">AV1934</strain>
    </source>
</reference>
<dbReference type="AlphaFoldDB" id="A0A094WP67"/>
<comment type="similarity">
    <text evidence="5">Belongs to the SepF family.</text>
</comment>
<dbReference type="STRING" id="1218173.BALCAV_0208505"/>
<accession>A0A094WP67</accession>
<evidence type="ECO:0000256" key="1">
    <source>
        <dbReference type="ARBA" id="ARBA00022618"/>
    </source>
</evidence>
<dbReference type="PANTHER" id="PTHR35798:SF1">
    <property type="entry name" value="CELL DIVISION PROTEIN SEPF"/>
    <property type="match status" value="1"/>
</dbReference>
<keyword evidence="3 5" id="KW-0131">Cell cycle</keyword>
<dbReference type="InterPro" id="IPR023052">
    <property type="entry name" value="Cell_div_SepF"/>
</dbReference>
<dbReference type="HAMAP" id="MF_01197">
    <property type="entry name" value="SepF"/>
    <property type="match status" value="1"/>
</dbReference>
<dbReference type="OrthoDB" id="9815206at2"/>
<keyword evidence="5" id="KW-0963">Cytoplasm</keyword>
<dbReference type="Proteomes" id="UP000002754">
    <property type="component" value="Unassembled WGS sequence"/>
</dbReference>
<keyword evidence="1 5" id="KW-0132">Cell division</keyword>
<dbReference type="eggNOG" id="COG1799">
    <property type="taxonomic scope" value="Bacteria"/>
</dbReference>
<evidence type="ECO:0000313" key="7">
    <source>
        <dbReference type="EMBL" id="KGA97768.1"/>
    </source>
</evidence>
<evidence type="ECO:0000256" key="5">
    <source>
        <dbReference type="HAMAP-Rule" id="MF_01197"/>
    </source>
</evidence>
<comment type="subcellular location">
    <subcellularLocation>
        <location evidence="5">Cytoplasm</location>
    </subcellularLocation>
    <text evidence="5">Localizes to the division site, in a FtsZ-dependent manner.</text>
</comment>